<accession>A0A5B0NKM0</accession>
<dbReference type="EMBL" id="VSWC01000093">
    <property type="protein sequence ID" value="KAA1089152.1"/>
    <property type="molecule type" value="Genomic_DNA"/>
</dbReference>
<feature type="compositionally biased region" description="Polar residues" evidence="1">
    <location>
        <begin position="191"/>
        <end position="204"/>
    </location>
</feature>
<dbReference type="AlphaFoldDB" id="A0A5B0NKM0"/>
<evidence type="ECO:0000313" key="2">
    <source>
        <dbReference type="EMBL" id="KAA1089152.1"/>
    </source>
</evidence>
<comment type="caution">
    <text evidence="2">The sequence shown here is derived from an EMBL/GenBank/DDBJ whole genome shotgun (WGS) entry which is preliminary data.</text>
</comment>
<protein>
    <submittedName>
        <fullName evidence="2">Uncharacterized protein</fullName>
    </submittedName>
</protein>
<feature type="compositionally biased region" description="Basic and acidic residues" evidence="1">
    <location>
        <begin position="165"/>
        <end position="190"/>
    </location>
</feature>
<dbReference type="OrthoDB" id="64220at2759"/>
<feature type="compositionally biased region" description="Basic and acidic residues" evidence="1">
    <location>
        <begin position="31"/>
        <end position="42"/>
    </location>
</feature>
<name>A0A5B0NKM0_PUCGR</name>
<organism evidence="2 3">
    <name type="scientific">Puccinia graminis f. sp. tritici</name>
    <dbReference type="NCBI Taxonomy" id="56615"/>
    <lineage>
        <taxon>Eukaryota</taxon>
        <taxon>Fungi</taxon>
        <taxon>Dikarya</taxon>
        <taxon>Basidiomycota</taxon>
        <taxon>Pucciniomycotina</taxon>
        <taxon>Pucciniomycetes</taxon>
        <taxon>Pucciniales</taxon>
        <taxon>Pucciniaceae</taxon>
        <taxon>Puccinia</taxon>
    </lineage>
</organism>
<feature type="region of interest" description="Disordered" evidence="1">
    <location>
        <begin position="1"/>
        <end position="90"/>
    </location>
</feature>
<dbReference type="Proteomes" id="UP000324748">
    <property type="component" value="Unassembled WGS sequence"/>
</dbReference>
<keyword evidence="3" id="KW-1185">Reference proteome</keyword>
<reference evidence="2 3" key="1">
    <citation type="submission" date="2019-05" db="EMBL/GenBank/DDBJ databases">
        <title>Emergence of the Ug99 lineage of the wheat stem rust pathogen through somatic hybridization.</title>
        <authorList>
            <person name="Li F."/>
            <person name="Upadhyaya N.M."/>
            <person name="Sperschneider J."/>
            <person name="Matny O."/>
            <person name="Nguyen-Phuc H."/>
            <person name="Mago R."/>
            <person name="Raley C."/>
            <person name="Miller M.E."/>
            <person name="Silverstein K.A.T."/>
            <person name="Henningsen E."/>
            <person name="Hirsch C.D."/>
            <person name="Visser B."/>
            <person name="Pretorius Z.A."/>
            <person name="Steffenson B.J."/>
            <person name="Schwessinger B."/>
            <person name="Dodds P.N."/>
            <person name="Figueroa M."/>
        </authorList>
    </citation>
    <scope>NUCLEOTIDE SEQUENCE [LARGE SCALE GENOMIC DNA]</scope>
    <source>
        <strain evidence="2">21-0</strain>
    </source>
</reference>
<feature type="region of interest" description="Disordered" evidence="1">
    <location>
        <begin position="159"/>
        <end position="206"/>
    </location>
</feature>
<evidence type="ECO:0000256" key="1">
    <source>
        <dbReference type="SAM" id="MobiDB-lite"/>
    </source>
</evidence>
<proteinExistence type="predicted"/>
<gene>
    <name evidence="2" type="ORF">PGT21_008573</name>
</gene>
<sequence>MSLCPKSQRLPPQKASDVPSPGRYNPLLHDPSQDPCRKDPLEIYKAPRNKESDPDPDTFGLYNSDQEHYDNIRGSRPRSRALSTPATPSKHHKELLRLETKLSEYESNITHLRETLQKSEQTTKEIRNALNKSENDYESLRSEVSRLKKQLHGAAGLHAQVIAPETEHDKGKKRRENDISNFKTELRSAETRASQSSKRNQSRMSQKDEFRLLTSFVLPAKVLQSSDSDVRSLGLPTLDLHLARLSIGHQAIAQAIPESWCAKESAIDPEQIVKALNSTIQSHREQSPASLNSLRVRLTVGPSQAVSLVTSTMPAIALTKLLVSIDDRPTTYEGEPFLLTKTTYRSHYDHTRSRHGLWNHISFLLLVYNRSRHEYYKKETLAE</sequence>
<evidence type="ECO:0000313" key="3">
    <source>
        <dbReference type="Proteomes" id="UP000324748"/>
    </source>
</evidence>